<evidence type="ECO:0000313" key="3">
    <source>
        <dbReference type="Proteomes" id="UP000838100"/>
    </source>
</evidence>
<name>A0ABN8EFF4_9GAMM</name>
<keyword evidence="1" id="KW-1133">Transmembrane helix</keyword>
<reference evidence="2" key="1">
    <citation type="submission" date="2021-12" db="EMBL/GenBank/DDBJ databases">
        <authorList>
            <person name="Rodrigo-Torres L."/>
            <person name="Arahal R. D."/>
            <person name="Lucena T."/>
        </authorList>
    </citation>
    <scope>NUCLEOTIDE SEQUENCE</scope>
    <source>
        <strain evidence="2">CECT 8267</strain>
    </source>
</reference>
<keyword evidence="3" id="KW-1185">Reference proteome</keyword>
<gene>
    <name evidence="2" type="ORF">SIN8267_00819</name>
</gene>
<comment type="caution">
    <text evidence="2">The sequence shown here is derived from an EMBL/GenBank/DDBJ whole genome shotgun (WGS) entry which is preliminary data.</text>
</comment>
<keyword evidence="1" id="KW-0812">Transmembrane</keyword>
<accession>A0ABN8EFF4</accession>
<protein>
    <submittedName>
        <fullName evidence="2">Uncharacterized protein</fullName>
    </submittedName>
</protein>
<dbReference type="EMBL" id="CAKLPX010000001">
    <property type="protein sequence ID" value="CAH0990724.1"/>
    <property type="molecule type" value="Genomic_DNA"/>
</dbReference>
<dbReference type="Proteomes" id="UP000838100">
    <property type="component" value="Unassembled WGS sequence"/>
</dbReference>
<sequence length="554" mass="64720">MSFKRFRRQRLVAKTSPFWLRITLNGPRRLQSKFVYRSDESRKDSVEVDYYFFIPKQLGIDADHYPKTIFYRNLDSIVRRRAPHIALDKPQYLYNAITDAEKIIDNDRRLIETKLLSCAFHRYVQSTVRYLSHCEPKENETRCGAFSDEVDCFLRVFANSLKRLESQHSDTDGKRQFEELHSLREYCNLVAEKEAYQLLQSHFGQNPSNQNCLLLLVNRLHYDRINHGYRSIADTDGINEYFIYRFKGLRRFAEQPLNMTNLTAKVGEYRQQLIYGLAAGLAMTFATTIAFYTQQKYGDFSQAFFVALVVSYVFKDRLKELTRSYAHSNLMYRIGDYRTKLLRGGRGAVVGESRQSARFIAREKCESEVLDMAKRSRIGDMADYGLEHNIMHYKRKISVNNQFFRSGFLLQLPRQLVDINIFNIEKFLRNIVPSDDNIWAMGRLTPVKIRSQRVHHVILVVKMKNKTSSSLKSWCVVLGQRGIKRIVEREKEQAVDVLWQRSNDKVQYESLLVKQMEDYQNSASGDSFEALLQSGEIKQSNSSLAERVGDDSQD</sequence>
<evidence type="ECO:0000313" key="2">
    <source>
        <dbReference type="EMBL" id="CAH0990724.1"/>
    </source>
</evidence>
<feature type="transmembrane region" description="Helical" evidence="1">
    <location>
        <begin position="273"/>
        <end position="291"/>
    </location>
</feature>
<evidence type="ECO:0000256" key="1">
    <source>
        <dbReference type="SAM" id="Phobius"/>
    </source>
</evidence>
<organism evidence="2 3">
    <name type="scientific">Sinobacterium norvegicum</name>
    <dbReference type="NCBI Taxonomy" id="1641715"/>
    <lineage>
        <taxon>Bacteria</taxon>
        <taxon>Pseudomonadati</taxon>
        <taxon>Pseudomonadota</taxon>
        <taxon>Gammaproteobacteria</taxon>
        <taxon>Cellvibrionales</taxon>
        <taxon>Spongiibacteraceae</taxon>
        <taxon>Sinobacterium</taxon>
    </lineage>
</organism>
<proteinExistence type="predicted"/>
<keyword evidence="1" id="KW-0472">Membrane</keyword>